<evidence type="ECO:0000259" key="8">
    <source>
        <dbReference type="Pfam" id="PF12804"/>
    </source>
</evidence>
<keyword evidence="9" id="KW-0548">Nucleotidyltransferase</keyword>
<evidence type="ECO:0000256" key="6">
    <source>
        <dbReference type="ARBA" id="ARBA00023134"/>
    </source>
</evidence>
<dbReference type="GO" id="GO:0005525">
    <property type="term" value="F:GTP binding"/>
    <property type="evidence" value="ECO:0007669"/>
    <property type="project" value="UniProtKB-KW"/>
</dbReference>
<dbReference type="Proteomes" id="UP000287746">
    <property type="component" value="Unassembled WGS sequence"/>
</dbReference>
<sequence length="174" mass="18124">MILGAILAGGQSSRFGSDKAIALLEGRTLIEHVVGAISGEVDGMIVCGRAYPGLQAVPDRPRSALGPLGGIDAALRYAADNGFAKVLTVPCDTPYIGSDLLAALISAPASAYLASLPVLACWPSNLADRLDAYLDQTADRSVRGWARTVSATALDHPAPVNLNSRNDLDVLSRR</sequence>
<evidence type="ECO:0000256" key="5">
    <source>
        <dbReference type="ARBA" id="ARBA00022842"/>
    </source>
</evidence>
<dbReference type="GO" id="GO:1902758">
    <property type="term" value="P:bis(molybdopterin guanine dinucleotide)molybdenum biosynthetic process"/>
    <property type="evidence" value="ECO:0007669"/>
    <property type="project" value="TreeGrafter"/>
</dbReference>
<evidence type="ECO:0000256" key="4">
    <source>
        <dbReference type="ARBA" id="ARBA00022741"/>
    </source>
</evidence>
<dbReference type="Gene3D" id="3.90.550.10">
    <property type="entry name" value="Spore Coat Polysaccharide Biosynthesis Protein SpsA, Chain A"/>
    <property type="match status" value="1"/>
</dbReference>
<keyword evidence="3" id="KW-0479">Metal-binding</keyword>
<keyword evidence="7" id="KW-0501">Molybdenum cofactor biosynthesis</keyword>
<dbReference type="CDD" id="cd02503">
    <property type="entry name" value="MobA"/>
    <property type="match status" value="1"/>
</dbReference>
<dbReference type="AlphaFoldDB" id="A0A430G4S5"/>
<dbReference type="PANTHER" id="PTHR19136:SF81">
    <property type="entry name" value="MOLYBDENUM COFACTOR GUANYLYLTRANSFERASE"/>
    <property type="match status" value="1"/>
</dbReference>
<evidence type="ECO:0000313" key="10">
    <source>
        <dbReference type="Proteomes" id="UP000287746"/>
    </source>
</evidence>
<protein>
    <submittedName>
        <fullName evidence="9">Molybdenum cofactor guanylyltransferase</fullName>
    </submittedName>
</protein>
<dbReference type="InterPro" id="IPR025877">
    <property type="entry name" value="MobA-like_NTP_Trfase"/>
</dbReference>
<reference evidence="9 10" key="1">
    <citation type="submission" date="2018-07" db="EMBL/GenBank/DDBJ databases">
        <title>Genomic and Epidemiologic Investigation of an Indolent Hospital Outbreak.</title>
        <authorList>
            <person name="Johnson R.C."/>
            <person name="Deming C."/>
            <person name="Conlan S."/>
            <person name="Zellmer C.J."/>
            <person name="Michelin A.V."/>
            <person name="Lee-Lin S."/>
            <person name="Thomas P.J."/>
            <person name="Park M."/>
            <person name="Weingarten R.A."/>
            <person name="Less J."/>
            <person name="Dekker J.P."/>
            <person name="Frank K.M."/>
            <person name="Musser K.A."/>
            <person name="Mcquiston J.R."/>
            <person name="Henderson D.K."/>
            <person name="Lau A.F."/>
            <person name="Palmore T.N."/>
            <person name="Segre J.A."/>
        </authorList>
    </citation>
    <scope>NUCLEOTIDE SEQUENCE [LARGE SCALE GENOMIC DNA]</scope>
    <source>
        <strain evidence="9 10">SK-CDC1_0717</strain>
    </source>
</reference>
<keyword evidence="2 9" id="KW-0808">Transferase</keyword>
<name>A0A430G4S5_9SPHN</name>
<keyword evidence="4" id="KW-0547">Nucleotide-binding</keyword>
<dbReference type="GO" id="GO:0016779">
    <property type="term" value="F:nucleotidyltransferase activity"/>
    <property type="evidence" value="ECO:0007669"/>
    <property type="project" value="UniProtKB-KW"/>
</dbReference>
<dbReference type="InterPro" id="IPR029044">
    <property type="entry name" value="Nucleotide-diphossugar_trans"/>
</dbReference>
<dbReference type="PANTHER" id="PTHR19136">
    <property type="entry name" value="MOLYBDENUM COFACTOR GUANYLYLTRANSFERASE"/>
    <property type="match status" value="1"/>
</dbReference>
<evidence type="ECO:0000313" key="9">
    <source>
        <dbReference type="EMBL" id="RSY86882.1"/>
    </source>
</evidence>
<comment type="caution">
    <text evidence="9">The sequence shown here is derived from an EMBL/GenBank/DDBJ whole genome shotgun (WGS) entry which is preliminary data.</text>
</comment>
<dbReference type="SUPFAM" id="SSF53448">
    <property type="entry name" value="Nucleotide-diphospho-sugar transferases"/>
    <property type="match status" value="1"/>
</dbReference>
<dbReference type="GO" id="GO:0046872">
    <property type="term" value="F:metal ion binding"/>
    <property type="evidence" value="ECO:0007669"/>
    <property type="project" value="UniProtKB-KW"/>
</dbReference>
<evidence type="ECO:0000256" key="1">
    <source>
        <dbReference type="ARBA" id="ARBA00022490"/>
    </source>
</evidence>
<dbReference type="EMBL" id="QQYZ01000006">
    <property type="protein sequence ID" value="RSY86882.1"/>
    <property type="molecule type" value="Genomic_DNA"/>
</dbReference>
<feature type="domain" description="MobA-like NTP transferase" evidence="8">
    <location>
        <begin position="4"/>
        <end position="143"/>
    </location>
</feature>
<keyword evidence="5" id="KW-0460">Magnesium</keyword>
<dbReference type="InterPro" id="IPR013482">
    <property type="entry name" value="Molybde_CF_guanTrfase"/>
</dbReference>
<organism evidence="9 10">
    <name type="scientific">Sphingomonas koreensis</name>
    <dbReference type="NCBI Taxonomy" id="93064"/>
    <lineage>
        <taxon>Bacteria</taxon>
        <taxon>Pseudomonadati</taxon>
        <taxon>Pseudomonadota</taxon>
        <taxon>Alphaproteobacteria</taxon>
        <taxon>Sphingomonadales</taxon>
        <taxon>Sphingomonadaceae</taxon>
        <taxon>Sphingomonas</taxon>
    </lineage>
</organism>
<accession>A0A430G4S5</accession>
<gene>
    <name evidence="9" type="ORF">DAH66_08335</name>
</gene>
<proteinExistence type="predicted"/>
<dbReference type="RefSeq" id="WP_126004174.1">
    <property type="nucleotide sequence ID" value="NZ_QQYZ01000006.1"/>
</dbReference>
<evidence type="ECO:0000256" key="3">
    <source>
        <dbReference type="ARBA" id="ARBA00022723"/>
    </source>
</evidence>
<keyword evidence="1" id="KW-0963">Cytoplasm</keyword>
<dbReference type="Pfam" id="PF12804">
    <property type="entry name" value="NTP_transf_3"/>
    <property type="match status" value="1"/>
</dbReference>
<evidence type="ECO:0000256" key="7">
    <source>
        <dbReference type="ARBA" id="ARBA00023150"/>
    </source>
</evidence>
<evidence type="ECO:0000256" key="2">
    <source>
        <dbReference type="ARBA" id="ARBA00022679"/>
    </source>
</evidence>
<keyword evidence="6" id="KW-0342">GTP-binding</keyword>